<dbReference type="Gene3D" id="3.40.50.300">
    <property type="entry name" value="P-loop containing nucleotide triphosphate hydrolases"/>
    <property type="match status" value="1"/>
</dbReference>
<dbReference type="InterPro" id="IPR027417">
    <property type="entry name" value="P-loop_NTPase"/>
</dbReference>
<accession>A0ABT3T9F2</accession>
<reference evidence="1" key="1">
    <citation type="submission" date="2019-02" db="EMBL/GenBank/DDBJ databases">
        <authorList>
            <person name="Li S.-H."/>
        </authorList>
    </citation>
    <scope>NUCLEOTIDE SEQUENCE</scope>
    <source>
        <strain evidence="1">IMCC11814</strain>
    </source>
</reference>
<organism evidence="1 2">
    <name type="scientific">Candidatus Marimicrobium litorale</name>
    <dbReference type="NCBI Taxonomy" id="2518991"/>
    <lineage>
        <taxon>Bacteria</taxon>
        <taxon>Pseudomonadati</taxon>
        <taxon>Pseudomonadota</taxon>
        <taxon>Gammaproteobacteria</taxon>
        <taxon>Cellvibrionales</taxon>
        <taxon>Halieaceae</taxon>
        <taxon>Marimicrobium</taxon>
    </lineage>
</organism>
<dbReference type="Proteomes" id="UP001143304">
    <property type="component" value="Unassembled WGS sequence"/>
</dbReference>
<dbReference type="Pfam" id="PF17784">
    <property type="entry name" value="Sulfotransfer_4"/>
    <property type="match status" value="1"/>
</dbReference>
<sequence length="644" mass="73589">MKKKLGFFSEDTPRAQNDGDSAADTITRRVFCIGMNKTGTSTMNHCFKLLNLAPVAAPTSYSPEVRKQIHHFYKHKNYNQMLDLAENYKAFEDRPWNMWTMYRHLHTRFPDSLFILTIRDPESWWRSTERWITVTKPEVLARYQLHLRVHQPSKESMTDSYLRYNREVEAYFADTGQLLLMDIEQGDGWEKLCGFLDVPIPEEEFPHANRQKYSPEDAQMLKKKKLLKHGLECQACHNLTLVKKADLGGAGRKSGRIKAFHQAVMPAGIARRLRSTRAERLQNSHTARKILYGAHRAVQFMKSPTRNRFNAGNRRFESALPADELAVVSCFFNPGGSSRRVSNFKAFLSSIKQSGVRCLVVELAFGSNLFDIVDHDDVIQLRTNDVLWHKERLLNIGIRRLLSDGVRKIAWLDGDIVFDDPEWALEIASRLEKSNLCQVFETIGIHTHSSGHPIVAASAVKHFQDSGELYAQAPRRGWNLLSGIAKGGQSGFGWAARAEVLEKALLFESAIVGGGDKLIFLASLAQDMSDKRFQSLTHSKFKCDACGYRNKSEAYENNFHEWAGQWSSAVGGAVDYARLHISDMYHGQRSDRGYLTRHDILYRNKYDPATDLTGEHSHCLEWSPGKEQLRREVEAYFLSRREDV</sequence>
<proteinExistence type="predicted"/>
<keyword evidence="2" id="KW-1185">Reference proteome</keyword>
<dbReference type="InterPro" id="IPR040632">
    <property type="entry name" value="Sulfotransfer_4"/>
</dbReference>
<evidence type="ECO:0000313" key="2">
    <source>
        <dbReference type="Proteomes" id="UP001143304"/>
    </source>
</evidence>
<dbReference type="PANTHER" id="PTHR36978:SF4">
    <property type="entry name" value="P-LOOP CONTAINING NUCLEOSIDE TRIPHOSPHATE HYDROLASE PROTEIN"/>
    <property type="match status" value="1"/>
</dbReference>
<comment type="caution">
    <text evidence="1">The sequence shown here is derived from an EMBL/GenBank/DDBJ whole genome shotgun (WGS) entry which is preliminary data.</text>
</comment>
<gene>
    <name evidence="1" type="ORF">EYC82_16100</name>
</gene>
<dbReference type="EMBL" id="SHNO01000001">
    <property type="protein sequence ID" value="MCX2978880.1"/>
    <property type="molecule type" value="Genomic_DNA"/>
</dbReference>
<name>A0ABT3T9F2_9GAMM</name>
<protein>
    <recommendedName>
        <fullName evidence="3">Sulfotransferase domain-containing protein</fullName>
    </recommendedName>
</protein>
<dbReference type="SUPFAM" id="SSF52540">
    <property type="entry name" value="P-loop containing nucleoside triphosphate hydrolases"/>
    <property type="match status" value="1"/>
</dbReference>
<dbReference type="RefSeq" id="WP_279250574.1">
    <property type="nucleotide sequence ID" value="NZ_SHNO01000001.1"/>
</dbReference>
<evidence type="ECO:0000313" key="1">
    <source>
        <dbReference type="EMBL" id="MCX2978880.1"/>
    </source>
</evidence>
<evidence type="ECO:0008006" key="3">
    <source>
        <dbReference type="Google" id="ProtNLM"/>
    </source>
</evidence>
<dbReference type="PANTHER" id="PTHR36978">
    <property type="entry name" value="P-LOOP CONTAINING NUCLEOTIDE TRIPHOSPHATE HYDROLASE"/>
    <property type="match status" value="1"/>
</dbReference>